<proteinExistence type="predicted"/>
<evidence type="ECO:0000256" key="2">
    <source>
        <dbReference type="SAM" id="Phobius"/>
    </source>
</evidence>
<dbReference type="EMBL" id="VZZJ01000014">
    <property type="protein sequence ID" value="KAB1072327.1"/>
    <property type="molecule type" value="Genomic_DNA"/>
</dbReference>
<accession>A0A6N6MQD5</accession>
<comment type="caution">
    <text evidence="3">The sequence shown here is derived from an EMBL/GenBank/DDBJ whole genome shotgun (WGS) entry which is preliminary data.</text>
</comment>
<name>A0A6N6MQD5_9HYPH</name>
<evidence type="ECO:0008006" key="5">
    <source>
        <dbReference type="Google" id="ProtNLM"/>
    </source>
</evidence>
<dbReference type="Proteomes" id="UP000441523">
    <property type="component" value="Unassembled WGS sequence"/>
</dbReference>
<dbReference type="AlphaFoldDB" id="A0A6N6MQD5"/>
<organism evidence="3 4">
    <name type="scientific">Methylobacterium planeticum</name>
    <dbReference type="NCBI Taxonomy" id="2615211"/>
    <lineage>
        <taxon>Bacteria</taxon>
        <taxon>Pseudomonadati</taxon>
        <taxon>Pseudomonadota</taxon>
        <taxon>Alphaproteobacteria</taxon>
        <taxon>Hyphomicrobiales</taxon>
        <taxon>Methylobacteriaceae</taxon>
        <taxon>Methylobacterium</taxon>
    </lineage>
</organism>
<evidence type="ECO:0000313" key="3">
    <source>
        <dbReference type="EMBL" id="KAB1072327.1"/>
    </source>
</evidence>
<keyword evidence="4" id="KW-1185">Reference proteome</keyword>
<keyword evidence="2" id="KW-1133">Transmembrane helix</keyword>
<dbReference type="RefSeq" id="WP_150964793.1">
    <property type="nucleotide sequence ID" value="NZ_VZZJ01000014.1"/>
</dbReference>
<keyword evidence="2" id="KW-0472">Membrane</keyword>
<evidence type="ECO:0000313" key="4">
    <source>
        <dbReference type="Proteomes" id="UP000441523"/>
    </source>
</evidence>
<feature type="transmembrane region" description="Helical" evidence="2">
    <location>
        <begin position="26"/>
        <end position="51"/>
    </location>
</feature>
<keyword evidence="2" id="KW-0812">Transmembrane</keyword>
<evidence type="ECO:0000256" key="1">
    <source>
        <dbReference type="SAM" id="MobiDB-lite"/>
    </source>
</evidence>
<gene>
    <name evidence="3" type="ORF">F6X51_16630</name>
</gene>
<reference evidence="3 4" key="1">
    <citation type="submission" date="2019-09" db="EMBL/GenBank/DDBJ databases">
        <title>YIM 132548 draft genome.</title>
        <authorList>
            <person name="Jiang L."/>
        </authorList>
    </citation>
    <scope>NUCLEOTIDE SEQUENCE [LARGE SCALE GENOMIC DNA]</scope>
    <source>
        <strain evidence="3 4">YIM 132548</strain>
    </source>
</reference>
<protein>
    <recommendedName>
        <fullName evidence="5">Alpha/beta hydrolase</fullName>
    </recommendedName>
</protein>
<feature type="region of interest" description="Disordered" evidence="1">
    <location>
        <begin position="718"/>
        <end position="744"/>
    </location>
</feature>
<sequence>MRSQQTTDRRTASGSRRSWLAPIWRGYVRVLHAITAAVVGAAILVFGVLFVNYGVLSTPKAQAYRNLDPSIPECRDGLAQGWTILAETGRRRLSGASTADDGGWVDPSNDENAAIASDPRWRTRFRCALQRHVVTSERPDGKPLDYTLGFLEFQEDGEPYALVSRSGGSDVANTSAMLRHAMESQMRASGAAASGVRPVITQLDALKQHLSTGANYVLVFVHGWRHDARIGDGNVADLRLYAAHAARFLQQRCPTNPTACEMKVTAIYVGWRGARVDERGLRDLFGDAVGGFFGDVSAAATLFDRKPVSEAIAPAAISALRSIESVLAAPRPGGREGDNRLIVAGHSLGGNMLATGLKDDVLKAVRRHRFGETLPPVLGNLVVLINPASEASKWTAIQRAVWERIALHADEHTPAAEVARDAGTFPPEQRPVLISMTAALAFPAGGLRPGDCAWIGLEIDDGFQAARQRIRQRLANTDAMFDSGVDYDWATHDLFPTFKLDFRPAAGYLDRVAARFERRQPRGMSCVPPKASGTLDALLTLPLRALSVLAETFPFQVSLREESHTIGNLDPPRPAAGVLADAQPSAAPFGTTHELLGLRDARAEGHHPYATLADAAIDCPRSDRWLTRARTRRKELSGLFWDSEDLAPADSVDSSLGRPAARFLHGLTLTGIAPITLANDPFWNMRAFDNALSRHDGYRLSSFICAMNQLVMDDITGSAPRMTDRMGGPDQQPADKAPVTNGRE</sequence>